<evidence type="ECO:0000313" key="3">
    <source>
        <dbReference type="EMBL" id="KAF2397992.1"/>
    </source>
</evidence>
<dbReference type="PROSITE" id="PS50097">
    <property type="entry name" value="BTB"/>
    <property type="match status" value="1"/>
</dbReference>
<dbReference type="SUPFAM" id="SSF54695">
    <property type="entry name" value="POZ domain"/>
    <property type="match status" value="1"/>
</dbReference>
<reference evidence="3" key="1">
    <citation type="journal article" date="2020" name="Stud. Mycol.">
        <title>101 Dothideomycetes genomes: a test case for predicting lifestyles and emergence of pathogens.</title>
        <authorList>
            <person name="Haridas S."/>
            <person name="Albert R."/>
            <person name="Binder M."/>
            <person name="Bloem J."/>
            <person name="Labutti K."/>
            <person name="Salamov A."/>
            <person name="Andreopoulos B."/>
            <person name="Baker S."/>
            <person name="Barry K."/>
            <person name="Bills G."/>
            <person name="Bluhm B."/>
            <person name="Cannon C."/>
            <person name="Castanera R."/>
            <person name="Culley D."/>
            <person name="Daum C."/>
            <person name="Ezra D."/>
            <person name="Gonzalez J."/>
            <person name="Henrissat B."/>
            <person name="Kuo A."/>
            <person name="Liang C."/>
            <person name="Lipzen A."/>
            <person name="Lutzoni F."/>
            <person name="Magnuson J."/>
            <person name="Mondo S."/>
            <person name="Nolan M."/>
            <person name="Ohm R."/>
            <person name="Pangilinan J."/>
            <person name="Park H.-J."/>
            <person name="Ramirez L."/>
            <person name="Alfaro M."/>
            <person name="Sun H."/>
            <person name="Tritt A."/>
            <person name="Yoshinaga Y."/>
            <person name="Zwiers L.-H."/>
            <person name="Turgeon B."/>
            <person name="Goodwin S."/>
            <person name="Spatafora J."/>
            <person name="Crous P."/>
            <person name="Grigoriev I."/>
        </authorList>
    </citation>
    <scope>NUCLEOTIDE SEQUENCE</scope>
    <source>
        <strain evidence="3">CBS 262.69</strain>
    </source>
</reference>
<dbReference type="SMART" id="SM00225">
    <property type="entry name" value="BTB"/>
    <property type="match status" value="1"/>
</dbReference>
<dbReference type="OrthoDB" id="6359816at2759"/>
<evidence type="ECO:0000259" key="2">
    <source>
        <dbReference type="PROSITE" id="PS50097"/>
    </source>
</evidence>
<proteinExistence type="predicted"/>
<dbReference type="EMBL" id="ML996701">
    <property type="protein sequence ID" value="KAF2397992.1"/>
    <property type="molecule type" value="Genomic_DNA"/>
</dbReference>
<accession>A0A6G1HPS4</accession>
<feature type="domain" description="BTB" evidence="2">
    <location>
        <begin position="40"/>
        <end position="107"/>
    </location>
</feature>
<dbReference type="InterPro" id="IPR000210">
    <property type="entry name" value="BTB/POZ_dom"/>
</dbReference>
<dbReference type="Pfam" id="PF00651">
    <property type="entry name" value="BTB"/>
    <property type="match status" value="1"/>
</dbReference>
<evidence type="ECO:0000256" key="1">
    <source>
        <dbReference type="SAM" id="MobiDB-lite"/>
    </source>
</evidence>
<organism evidence="3 4">
    <name type="scientific">Trichodelitschia bisporula</name>
    <dbReference type="NCBI Taxonomy" id="703511"/>
    <lineage>
        <taxon>Eukaryota</taxon>
        <taxon>Fungi</taxon>
        <taxon>Dikarya</taxon>
        <taxon>Ascomycota</taxon>
        <taxon>Pezizomycotina</taxon>
        <taxon>Dothideomycetes</taxon>
        <taxon>Dothideomycetes incertae sedis</taxon>
        <taxon>Phaeotrichales</taxon>
        <taxon>Phaeotrichaceae</taxon>
        <taxon>Trichodelitschia</taxon>
    </lineage>
</organism>
<dbReference type="InterPro" id="IPR011333">
    <property type="entry name" value="SKP1/BTB/POZ_sf"/>
</dbReference>
<sequence>MSIDDIIPQPVHPVQAPPAMDPITELLRGLERLLEMPDYSDLTILCGPKEFKVHRPLVCSRSPFFANACSGPWMESQTNTIDLSEDDPEAVEHMVKYFYHLDYLPPPAKRTTTAHQHRRMRSIPAPMRPAKLDTSFIDDPLLATALASSPNSPIGPQTPAGWAPDSSPLSWGLPPPSPAASIAPEFNFKRLSSAIDGHVRSRPSTSDGDWIEVQEPDTTSPSLLVHSRVYSLAEKYEIAGLKALARAKFASQAHHHWQTDEFAAAMAHVFESTVDSDRGLRDIVISVVRAHPEIVPRPAVREVLQVSSRLTYEVCCVAWGIPV</sequence>
<keyword evidence="4" id="KW-1185">Reference proteome</keyword>
<feature type="region of interest" description="Disordered" evidence="1">
    <location>
        <begin position="147"/>
        <end position="176"/>
    </location>
</feature>
<dbReference type="PANTHER" id="PTHR47843">
    <property type="entry name" value="BTB DOMAIN-CONTAINING PROTEIN-RELATED"/>
    <property type="match status" value="1"/>
</dbReference>
<protein>
    <recommendedName>
        <fullName evidence="2">BTB domain-containing protein</fullName>
    </recommendedName>
</protein>
<dbReference type="PANTHER" id="PTHR47843:SF5">
    <property type="entry name" value="BTB_POZ DOMAIN PROTEIN"/>
    <property type="match status" value="1"/>
</dbReference>
<dbReference type="AlphaFoldDB" id="A0A6G1HPS4"/>
<dbReference type="CDD" id="cd18186">
    <property type="entry name" value="BTB_POZ_ZBTB_KLHL-like"/>
    <property type="match status" value="1"/>
</dbReference>
<dbReference type="Proteomes" id="UP000799640">
    <property type="component" value="Unassembled WGS sequence"/>
</dbReference>
<evidence type="ECO:0000313" key="4">
    <source>
        <dbReference type="Proteomes" id="UP000799640"/>
    </source>
</evidence>
<dbReference type="Gene3D" id="3.30.710.10">
    <property type="entry name" value="Potassium Channel Kv1.1, Chain A"/>
    <property type="match status" value="1"/>
</dbReference>
<gene>
    <name evidence="3" type="ORF">EJ06DRAFT_532356</name>
</gene>
<name>A0A6G1HPS4_9PEZI</name>